<dbReference type="SMART" id="SM00086">
    <property type="entry name" value="PAC"/>
    <property type="match status" value="2"/>
</dbReference>
<dbReference type="Gene3D" id="3.30.450.20">
    <property type="entry name" value="PAS domain"/>
    <property type="match status" value="3"/>
</dbReference>
<evidence type="ECO:0000256" key="1">
    <source>
        <dbReference type="SAM" id="Coils"/>
    </source>
</evidence>
<dbReference type="EMBL" id="JAUJEB010000003">
    <property type="protein sequence ID" value="MDN5213532.1"/>
    <property type="molecule type" value="Genomic_DNA"/>
</dbReference>
<dbReference type="SUPFAM" id="SSF55781">
    <property type="entry name" value="GAF domain-like"/>
    <property type="match status" value="1"/>
</dbReference>
<feature type="domain" description="PAS" evidence="3">
    <location>
        <begin position="473"/>
        <end position="520"/>
    </location>
</feature>
<keyword evidence="2" id="KW-0472">Membrane</keyword>
<keyword evidence="2" id="KW-1133">Transmembrane helix</keyword>
<sequence>MRKINIQKRLKLQSWLIGFILLSSTIFCWIIIGHVNYYLAIYTVFALAVYFVLNKKINLRLNSIYNSLLSFNKHSLDQEKYREAADSEPMATEILYGYQRVTEALENLNGIFETDNEFSFQNLKPEDPLRVIIEDIRKKLDLQKQEEDRRNWTIQGLANFGTLIRNEEHDLSNLGNLLISKLVEYTNCNQGAIFTIGAEEDGSQFLEQLSCYAYDRRRFGEKKVKVGVGLLGQCVLEKQTIYLKEVPDDYVYITSGLGFDTPRTLVILPLLANENVYGAVELASFEVLEDYKISFLEKLSESIALTIASQKHKSHTQKLLEESQKLSSELQEKEAAMQESFEKLASTQDEMHQHQMELDGLFRAINNYLVTAEIDMEGKVMGTNKNLLHLFEYKYEEVVGMSITRLLNDDKMLSSEFWERLASGKAVSQDHLCKTKAQIPFWLKVSFTPVENTKGEIYKVLMLAENITEEKLREAELQSHIQAIDKTIAAIEFNMEGNIRRINPIYAGIMGYKQDELAGKPYSVLLSQREKNNPQTALLWENLQRGQFFSGVFKQIDKQGKEQWLNGTLNPIFDVGGEPYKVMMFADFITGEKEKQNELQTLVNAMKGTFPYLEIDAGATFKSANKLFMELFGYKRLDLQKKDLSKLMTNASFKKFSKLIEKAAENRLDGESFEWVTKDGQTMPFQNILSPIKDLEDGLAKIALIFVENADSKAKEAVSDKA</sequence>
<dbReference type="SUPFAM" id="SSF55785">
    <property type="entry name" value="PYP-like sensor domain (PAS domain)"/>
    <property type="match status" value="3"/>
</dbReference>
<name>A0ABT8L706_9BACT</name>
<proteinExistence type="predicted"/>
<dbReference type="InterPro" id="IPR001610">
    <property type="entry name" value="PAC"/>
</dbReference>
<dbReference type="Gene3D" id="3.30.450.40">
    <property type="match status" value="1"/>
</dbReference>
<dbReference type="InterPro" id="IPR029016">
    <property type="entry name" value="GAF-like_dom_sf"/>
</dbReference>
<reference evidence="5" key="1">
    <citation type="submission" date="2023-06" db="EMBL/GenBank/DDBJ databases">
        <title>Genomic of Agaribacillus aureum.</title>
        <authorList>
            <person name="Wang G."/>
        </authorList>
    </citation>
    <scope>NUCLEOTIDE SEQUENCE</scope>
    <source>
        <strain evidence="5">BMA12</strain>
    </source>
</reference>
<evidence type="ECO:0000256" key="2">
    <source>
        <dbReference type="SAM" id="Phobius"/>
    </source>
</evidence>
<feature type="coiled-coil region" evidence="1">
    <location>
        <begin position="316"/>
        <end position="350"/>
    </location>
</feature>
<dbReference type="NCBIfam" id="TIGR00229">
    <property type="entry name" value="sensory_box"/>
    <property type="match status" value="3"/>
</dbReference>
<dbReference type="PROSITE" id="PS50112">
    <property type="entry name" value="PAS"/>
    <property type="match status" value="1"/>
</dbReference>
<protein>
    <submittedName>
        <fullName evidence="5">PAS domain S-box protein</fullName>
    </submittedName>
</protein>
<dbReference type="Proteomes" id="UP001172083">
    <property type="component" value="Unassembled WGS sequence"/>
</dbReference>
<dbReference type="InterPro" id="IPR000700">
    <property type="entry name" value="PAS-assoc_C"/>
</dbReference>
<comment type="caution">
    <text evidence="5">The sequence shown here is derived from an EMBL/GenBank/DDBJ whole genome shotgun (WGS) entry which is preliminary data.</text>
</comment>
<dbReference type="RefSeq" id="WP_346758870.1">
    <property type="nucleotide sequence ID" value="NZ_JAUJEB010000003.1"/>
</dbReference>
<evidence type="ECO:0000313" key="6">
    <source>
        <dbReference type="Proteomes" id="UP001172083"/>
    </source>
</evidence>
<keyword evidence="1" id="KW-0175">Coiled coil</keyword>
<dbReference type="InterPro" id="IPR052155">
    <property type="entry name" value="Biofilm_reg_signaling"/>
</dbReference>
<dbReference type="InterPro" id="IPR000014">
    <property type="entry name" value="PAS"/>
</dbReference>
<organism evidence="5 6">
    <name type="scientific">Agaribacillus aureus</name>
    <dbReference type="NCBI Taxonomy" id="3051825"/>
    <lineage>
        <taxon>Bacteria</taxon>
        <taxon>Pseudomonadati</taxon>
        <taxon>Bacteroidota</taxon>
        <taxon>Cytophagia</taxon>
        <taxon>Cytophagales</taxon>
        <taxon>Splendidivirgaceae</taxon>
        <taxon>Agaribacillus</taxon>
    </lineage>
</organism>
<evidence type="ECO:0000259" key="3">
    <source>
        <dbReference type="PROSITE" id="PS50112"/>
    </source>
</evidence>
<dbReference type="Pfam" id="PF08447">
    <property type="entry name" value="PAS_3"/>
    <property type="match status" value="1"/>
</dbReference>
<dbReference type="CDD" id="cd00130">
    <property type="entry name" value="PAS"/>
    <property type="match status" value="2"/>
</dbReference>
<accession>A0ABT8L706</accession>
<keyword evidence="2" id="KW-0812">Transmembrane</keyword>
<dbReference type="InterPro" id="IPR035965">
    <property type="entry name" value="PAS-like_dom_sf"/>
</dbReference>
<dbReference type="PANTHER" id="PTHR44757:SF2">
    <property type="entry name" value="BIOFILM ARCHITECTURE MAINTENANCE PROTEIN MBAA"/>
    <property type="match status" value="1"/>
</dbReference>
<feature type="transmembrane region" description="Helical" evidence="2">
    <location>
        <begin position="12"/>
        <end position="32"/>
    </location>
</feature>
<dbReference type="Pfam" id="PF13185">
    <property type="entry name" value="GAF_2"/>
    <property type="match status" value="1"/>
</dbReference>
<evidence type="ECO:0000259" key="4">
    <source>
        <dbReference type="PROSITE" id="PS50113"/>
    </source>
</evidence>
<dbReference type="PROSITE" id="PS50113">
    <property type="entry name" value="PAC"/>
    <property type="match status" value="1"/>
</dbReference>
<dbReference type="InterPro" id="IPR013655">
    <property type="entry name" value="PAS_fold_3"/>
</dbReference>
<keyword evidence="6" id="KW-1185">Reference proteome</keyword>
<dbReference type="Pfam" id="PF13426">
    <property type="entry name" value="PAS_9"/>
    <property type="match status" value="2"/>
</dbReference>
<feature type="domain" description="PAC" evidence="4">
    <location>
        <begin position="426"/>
        <end position="479"/>
    </location>
</feature>
<dbReference type="SMART" id="SM00091">
    <property type="entry name" value="PAS"/>
    <property type="match status" value="3"/>
</dbReference>
<dbReference type="InterPro" id="IPR003018">
    <property type="entry name" value="GAF"/>
</dbReference>
<gene>
    <name evidence="5" type="ORF">QQ020_15785</name>
</gene>
<dbReference type="PANTHER" id="PTHR44757">
    <property type="entry name" value="DIGUANYLATE CYCLASE DGCP"/>
    <property type="match status" value="1"/>
</dbReference>
<evidence type="ECO:0000313" key="5">
    <source>
        <dbReference type="EMBL" id="MDN5213532.1"/>
    </source>
</evidence>